<keyword evidence="3" id="KW-1185">Reference proteome</keyword>
<feature type="compositionally biased region" description="Polar residues" evidence="1">
    <location>
        <begin position="88"/>
        <end position="97"/>
    </location>
</feature>
<accession>A0A1L9SC34</accession>
<dbReference type="VEuPathDB" id="FungiDB:ASPZODRAFT_144618"/>
<protein>
    <recommendedName>
        <fullName evidence="4">Conidiation-specific protein 8</fullName>
    </recommendedName>
</protein>
<feature type="compositionally biased region" description="Low complexity" evidence="1">
    <location>
        <begin position="50"/>
        <end position="73"/>
    </location>
</feature>
<dbReference type="Proteomes" id="UP000184188">
    <property type="component" value="Unassembled WGS sequence"/>
</dbReference>
<evidence type="ECO:0008006" key="4">
    <source>
        <dbReference type="Google" id="ProtNLM"/>
    </source>
</evidence>
<sequence length="132" mass="14718">MTDDSRRHWHGDIGNRHEHQNAWVRGGIMQNILRPVWAPNEPEKDRRGSDSSTMSAVSSASAANESSNSPPSVADKRRRSSVHGSGPLFQNLSNQKRNSTDADAASRRASFMEQSEKGGMLSKWWEGYTRGH</sequence>
<gene>
    <name evidence="2" type="ORF">ASPZODRAFT_144618</name>
</gene>
<evidence type="ECO:0000313" key="2">
    <source>
        <dbReference type="EMBL" id="OJJ44657.1"/>
    </source>
</evidence>
<name>A0A1L9SC34_9EURO</name>
<proteinExistence type="predicted"/>
<organism evidence="2 3">
    <name type="scientific">Penicilliopsis zonata CBS 506.65</name>
    <dbReference type="NCBI Taxonomy" id="1073090"/>
    <lineage>
        <taxon>Eukaryota</taxon>
        <taxon>Fungi</taxon>
        <taxon>Dikarya</taxon>
        <taxon>Ascomycota</taxon>
        <taxon>Pezizomycotina</taxon>
        <taxon>Eurotiomycetes</taxon>
        <taxon>Eurotiomycetidae</taxon>
        <taxon>Eurotiales</taxon>
        <taxon>Aspergillaceae</taxon>
        <taxon>Penicilliopsis</taxon>
    </lineage>
</organism>
<evidence type="ECO:0000313" key="3">
    <source>
        <dbReference type="Proteomes" id="UP000184188"/>
    </source>
</evidence>
<dbReference type="OrthoDB" id="4158609at2759"/>
<dbReference type="EMBL" id="KV878347">
    <property type="protein sequence ID" value="OJJ44657.1"/>
    <property type="molecule type" value="Genomic_DNA"/>
</dbReference>
<dbReference type="RefSeq" id="XP_022579167.1">
    <property type="nucleotide sequence ID" value="XM_022725022.1"/>
</dbReference>
<evidence type="ECO:0000256" key="1">
    <source>
        <dbReference type="SAM" id="MobiDB-lite"/>
    </source>
</evidence>
<reference evidence="3" key="1">
    <citation type="journal article" date="2017" name="Genome Biol.">
        <title>Comparative genomics reveals high biological diversity and specific adaptations in the industrially and medically important fungal genus Aspergillus.</title>
        <authorList>
            <person name="de Vries R.P."/>
            <person name="Riley R."/>
            <person name="Wiebenga A."/>
            <person name="Aguilar-Osorio G."/>
            <person name="Amillis S."/>
            <person name="Uchima C.A."/>
            <person name="Anderluh G."/>
            <person name="Asadollahi M."/>
            <person name="Askin M."/>
            <person name="Barry K."/>
            <person name="Battaglia E."/>
            <person name="Bayram O."/>
            <person name="Benocci T."/>
            <person name="Braus-Stromeyer S.A."/>
            <person name="Caldana C."/>
            <person name="Canovas D."/>
            <person name="Cerqueira G.C."/>
            <person name="Chen F."/>
            <person name="Chen W."/>
            <person name="Choi C."/>
            <person name="Clum A."/>
            <person name="Dos Santos R.A."/>
            <person name="Damasio A.R."/>
            <person name="Diallinas G."/>
            <person name="Emri T."/>
            <person name="Fekete E."/>
            <person name="Flipphi M."/>
            <person name="Freyberg S."/>
            <person name="Gallo A."/>
            <person name="Gournas C."/>
            <person name="Habgood R."/>
            <person name="Hainaut M."/>
            <person name="Harispe M.L."/>
            <person name="Henrissat B."/>
            <person name="Hilden K.S."/>
            <person name="Hope R."/>
            <person name="Hossain A."/>
            <person name="Karabika E."/>
            <person name="Karaffa L."/>
            <person name="Karanyi Z."/>
            <person name="Krasevec N."/>
            <person name="Kuo A."/>
            <person name="Kusch H."/>
            <person name="LaButti K."/>
            <person name="Lagendijk E.L."/>
            <person name="Lapidus A."/>
            <person name="Levasseur A."/>
            <person name="Lindquist E."/>
            <person name="Lipzen A."/>
            <person name="Logrieco A.F."/>
            <person name="MacCabe A."/>
            <person name="Maekelae M.R."/>
            <person name="Malavazi I."/>
            <person name="Melin P."/>
            <person name="Meyer V."/>
            <person name="Mielnichuk N."/>
            <person name="Miskei M."/>
            <person name="Molnar A.P."/>
            <person name="Mule G."/>
            <person name="Ngan C.Y."/>
            <person name="Orejas M."/>
            <person name="Orosz E."/>
            <person name="Ouedraogo J.P."/>
            <person name="Overkamp K.M."/>
            <person name="Park H.-S."/>
            <person name="Perrone G."/>
            <person name="Piumi F."/>
            <person name="Punt P.J."/>
            <person name="Ram A.F."/>
            <person name="Ramon A."/>
            <person name="Rauscher S."/>
            <person name="Record E."/>
            <person name="Riano-Pachon D.M."/>
            <person name="Robert V."/>
            <person name="Roehrig J."/>
            <person name="Ruller R."/>
            <person name="Salamov A."/>
            <person name="Salih N.S."/>
            <person name="Samson R.A."/>
            <person name="Sandor E."/>
            <person name="Sanguinetti M."/>
            <person name="Schuetze T."/>
            <person name="Sepcic K."/>
            <person name="Shelest E."/>
            <person name="Sherlock G."/>
            <person name="Sophianopoulou V."/>
            <person name="Squina F.M."/>
            <person name="Sun H."/>
            <person name="Susca A."/>
            <person name="Todd R.B."/>
            <person name="Tsang A."/>
            <person name="Unkles S.E."/>
            <person name="van de Wiele N."/>
            <person name="van Rossen-Uffink D."/>
            <person name="Oliveira J.V."/>
            <person name="Vesth T.C."/>
            <person name="Visser J."/>
            <person name="Yu J.-H."/>
            <person name="Zhou M."/>
            <person name="Andersen M.R."/>
            <person name="Archer D.B."/>
            <person name="Baker S.E."/>
            <person name="Benoit I."/>
            <person name="Brakhage A.A."/>
            <person name="Braus G.H."/>
            <person name="Fischer R."/>
            <person name="Frisvad J.C."/>
            <person name="Goldman G.H."/>
            <person name="Houbraken J."/>
            <person name="Oakley B."/>
            <person name="Pocsi I."/>
            <person name="Scazzocchio C."/>
            <person name="Seiboth B."/>
            <person name="vanKuyk P.A."/>
            <person name="Wortman J."/>
            <person name="Dyer P.S."/>
            <person name="Grigoriev I.V."/>
        </authorList>
    </citation>
    <scope>NUCLEOTIDE SEQUENCE [LARGE SCALE GENOMIC DNA]</scope>
    <source>
        <strain evidence="3">CBS 506.65</strain>
    </source>
</reference>
<dbReference type="AlphaFoldDB" id="A0A1L9SC34"/>
<feature type="region of interest" description="Disordered" evidence="1">
    <location>
        <begin position="34"/>
        <end position="118"/>
    </location>
</feature>
<dbReference type="GeneID" id="34611487"/>